<organism evidence="1 2">
    <name type="scientific">Catenuloplanes niger</name>
    <dbReference type="NCBI Taxonomy" id="587534"/>
    <lineage>
        <taxon>Bacteria</taxon>
        <taxon>Bacillati</taxon>
        <taxon>Actinomycetota</taxon>
        <taxon>Actinomycetes</taxon>
        <taxon>Micromonosporales</taxon>
        <taxon>Micromonosporaceae</taxon>
        <taxon>Catenuloplanes</taxon>
    </lineage>
</organism>
<keyword evidence="2" id="KW-1185">Reference proteome</keyword>
<reference evidence="1 2" key="1">
    <citation type="submission" date="2023-07" db="EMBL/GenBank/DDBJ databases">
        <title>Sequencing the genomes of 1000 actinobacteria strains.</title>
        <authorList>
            <person name="Klenk H.-P."/>
        </authorList>
    </citation>
    <scope>NUCLEOTIDE SEQUENCE [LARGE SCALE GENOMIC DNA]</scope>
    <source>
        <strain evidence="1 2">DSM 44711</strain>
    </source>
</reference>
<sequence>MIYAIPEGSGWLYVGQTRQPLGSRLAQHFRESGKSKRWANVMTLHLGSAATDAQLDTLEGTGRMVLRPATGRRWPIRFEINVST</sequence>
<protein>
    <recommendedName>
        <fullName evidence="3">GIY-YIG domain-containing protein</fullName>
    </recommendedName>
</protein>
<gene>
    <name evidence="1" type="ORF">J2S44_004858</name>
</gene>
<dbReference type="EMBL" id="JAVDYC010000001">
    <property type="protein sequence ID" value="MDR7324608.1"/>
    <property type="molecule type" value="Genomic_DNA"/>
</dbReference>
<dbReference type="Proteomes" id="UP001183629">
    <property type="component" value="Unassembled WGS sequence"/>
</dbReference>
<name>A0AAE3ZUV2_9ACTN</name>
<proteinExistence type="predicted"/>
<accession>A0AAE3ZUV2</accession>
<evidence type="ECO:0008006" key="3">
    <source>
        <dbReference type="Google" id="ProtNLM"/>
    </source>
</evidence>
<evidence type="ECO:0000313" key="2">
    <source>
        <dbReference type="Proteomes" id="UP001183629"/>
    </source>
</evidence>
<dbReference type="AlphaFoldDB" id="A0AAE3ZUV2"/>
<comment type="caution">
    <text evidence="1">The sequence shown here is derived from an EMBL/GenBank/DDBJ whole genome shotgun (WGS) entry which is preliminary data.</text>
</comment>
<evidence type="ECO:0000313" key="1">
    <source>
        <dbReference type="EMBL" id="MDR7324608.1"/>
    </source>
</evidence>
<dbReference type="RefSeq" id="WP_310418260.1">
    <property type="nucleotide sequence ID" value="NZ_JAVDYC010000001.1"/>
</dbReference>